<dbReference type="Pfam" id="PF14125">
    <property type="entry name" value="DUF4292"/>
    <property type="match status" value="1"/>
</dbReference>
<dbReference type="AlphaFoldDB" id="A0A6I4I1T7"/>
<accession>A0A6I4I1T7</accession>
<dbReference type="Proteomes" id="UP000429232">
    <property type="component" value="Chromosome"/>
</dbReference>
<dbReference type="PROSITE" id="PS51257">
    <property type="entry name" value="PROKAR_LIPOPROTEIN"/>
    <property type="match status" value="1"/>
</dbReference>
<name>A0A6I4I1T7_9SPHI</name>
<evidence type="ECO:0000313" key="1">
    <source>
        <dbReference type="EMBL" id="QQL48791.1"/>
    </source>
</evidence>
<organism evidence="1 2">
    <name type="scientific">Mucilaginibacter ginkgonis</name>
    <dbReference type="NCBI Taxonomy" id="2682091"/>
    <lineage>
        <taxon>Bacteria</taxon>
        <taxon>Pseudomonadati</taxon>
        <taxon>Bacteroidota</taxon>
        <taxon>Sphingobacteriia</taxon>
        <taxon>Sphingobacteriales</taxon>
        <taxon>Sphingobacteriaceae</taxon>
        <taxon>Mucilaginibacter</taxon>
    </lineage>
</organism>
<keyword evidence="2" id="KW-1185">Reference proteome</keyword>
<protein>
    <submittedName>
        <fullName evidence="1">DUF4292 domain-containing protein</fullName>
    </submittedName>
</protein>
<sequence length="264" mass="29258">MKRNISNSFLLLGIIVITSCHSKKLVTRTPASTAVTKTDNSADAAKMKLAEIRSKQISFTTFSGKAKTKLNIDGNSNDVTLNIRILRGQKIWVSITYLIGIEVARALITPDSITVINKLQSVYFQKPFSFIYDYAPREVNFNTVQSILIGNAIPETLTDGITLTPDNNNLVLSGSLKDMLFKMILGADLKINSTNLSKAAAGQSLQANYSNFIQATGRVVPSHISLTSKTQQKNIEAEIDYSRIDFDQTLDFPFSIPNRYQRIN</sequence>
<reference evidence="1 2" key="1">
    <citation type="submission" date="2020-12" db="EMBL/GenBank/DDBJ databases">
        <title>HMF7856_wgs.fasta genome submission.</title>
        <authorList>
            <person name="Kang H."/>
            <person name="Kim H."/>
            <person name="Joh K."/>
        </authorList>
    </citation>
    <scope>NUCLEOTIDE SEQUENCE [LARGE SCALE GENOMIC DNA]</scope>
    <source>
        <strain evidence="1 2">HMF7856</strain>
    </source>
</reference>
<dbReference type="RefSeq" id="WP_157525496.1">
    <property type="nucleotide sequence ID" value="NZ_CP066775.1"/>
</dbReference>
<proteinExistence type="predicted"/>
<dbReference type="EMBL" id="CP066775">
    <property type="protein sequence ID" value="QQL48791.1"/>
    <property type="molecule type" value="Genomic_DNA"/>
</dbReference>
<gene>
    <name evidence="1" type="ORF">GO620_011445</name>
</gene>
<dbReference type="KEGG" id="mgik:GO620_011445"/>
<evidence type="ECO:0000313" key="2">
    <source>
        <dbReference type="Proteomes" id="UP000429232"/>
    </source>
</evidence>
<dbReference type="InterPro" id="IPR025634">
    <property type="entry name" value="DUF4292"/>
</dbReference>
<dbReference type="Gene3D" id="2.50.20.10">
    <property type="entry name" value="Lipoprotein localisation LolA/LolB/LppX"/>
    <property type="match status" value="1"/>
</dbReference>